<feature type="chain" id="PRO_5029021660" evidence="1">
    <location>
        <begin position="23"/>
        <end position="164"/>
    </location>
</feature>
<protein>
    <submittedName>
        <fullName evidence="2">Uncharacterized protein</fullName>
    </submittedName>
</protein>
<dbReference type="Proteomes" id="UP000509322">
    <property type="component" value="Chromosome 1"/>
</dbReference>
<keyword evidence="1" id="KW-0732">Signal</keyword>
<organism evidence="2 3">
    <name type="scientific">Paracoccus pantotrophus</name>
    <name type="common">Thiosphaera pantotropha</name>
    <dbReference type="NCBI Taxonomy" id="82367"/>
    <lineage>
        <taxon>Bacteria</taxon>
        <taxon>Pseudomonadati</taxon>
        <taxon>Pseudomonadota</taxon>
        <taxon>Alphaproteobacteria</taxon>
        <taxon>Rhodobacterales</taxon>
        <taxon>Paracoccaceae</taxon>
        <taxon>Paracoccus</taxon>
    </lineage>
</organism>
<evidence type="ECO:0000313" key="3">
    <source>
        <dbReference type="Proteomes" id="UP000509322"/>
    </source>
</evidence>
<proteinExistence type="predicted"/>
<dbReference type="EMBL" id="CP058689">
    <property type="protein sequence ID" value="QLH13102.1"/>
    <property type="molecule type" value="Genomic_DNA"/>
</dbReference>
<reference evidence="2 3" key="1">
    <citation type="submission" date="2020-07" db="EMBL/GenBank/DDBJ databases">
        <title>The complete genome of Paracoccus pantotrophus ACCC 10489.</title>
        <authorList>
            <person name="Si Y."/>
        </authorList>
    </citation>
    <scope>NUCLEOTIDE SEQUENCE [LARGE SCALE GENOMIC DNA]</scope>
    <source>
        <strain evidence="2 3">ACCC10489</strain>
    </source>
</reference>
<dbReference type="AlphaFoldDB" id="A0A7H9BPF1"/>
<gene>
    <name evidence="2" type="ORF">HYQ43_02025</name>
</gene>
<evidence type="ECO:0000313" key="2">
    <source>
        <dbReference type="EMBL" id="QLH13102.1"/>
    </source>
</evidence>
<sequence length="164" mass="17493">MKIRPTILPLILFPTLAAPAFAEIPADGEGIAGLYAGSYMCQDGEHGVVLDIEMSEIEGRSELRLTGTLGFAPVLGGAGGEFAHVAGSFTISGHVVTEPAGNYEAGHLQFQREEWLLEPEGYGSANFRGQLNRRDDGLWQITGTPLAGPTSEFCSDLIATRFLP</sequence>
<dbReference type="RefSeq" id="WP_179921513.1">
    <property type="nucleotide sequence ID" value="NZ_CP058689.1"/>
</dbReference>
<evidence type="ECO:0000256" key="1">
    <source>
        <dbReference type="SAM" id="SignalP"/>
    </source>
</evidence>
<accession>A0A7H9BPF1</accession>
<feature type="signal peptide" evidence="1">
    <location>
        <begin position="1"/>
        <end position="22"/>
    </location>
</feature>
<name>A0A7H9BPF1_PARPN</name>